<evidence type="ECO:0000313" key="1">
    <source>
        <dbReference type="EMBL" id="CAH2395782.1"/>
    </source>
</evidence>
<sequence length="122" mass="13679">MARVRPRRHCPLLCASAERIGNDQEDPERGHLRIHRLAFLSGDQARVEDVRAWPARFLLFALMAGPAHAHEEPHDQRLPTIGPAPDFTLTSQDGARVSLHDFRARWSPSLSSMLPALISARC</sequence>
<organism evidence="1 2">
    <name type="scientific">Mesorhizobium ventifaucium</name>
    <dbReference type="NCBI Taxonomy" id="666020"/>
    <lineage>
        <taxon>Bacteria</taxon>
        <taxon>Pseudomonadati</taxon>
        <taxon>Pseudomonadota</taxon>
        <taxon>Alphaproteobacteria</taxon>
        <taxon>Hyphomicrobiales</taxon>
        <taxon>Phyllobacteriaceae</taxon>
        <taxon>Mesorhizobium</taxon>
    </lineage>
</organism>
<accession>A0ABN8JF94</accession>
<keyword evidence="2" id="KW-1185">Reference proteome</keyword>
<comment type="caution">
    <text evidence="1">The sequence shown here is derived from an EMBL/GenBank/DDBJ whole genome shotgun (WGS) entry which is preliminary data.</text>
</comment>
<evidence type="ECO:0008006" key="3">
    <source>
        <dbReference type="Google" id="ProtNLM"/>
    </source>
</evidence>
<proteinExistence type="predicted"/>
<dbReference type="Proteomes" id="UP001152604">
    <property type="component" value="Unassembled WGS sequence"/>
</dbReference>
<protein>
    <recommendedName>
        <fullName evidence="3">Redoxin domain-containing protein</fullName>
    </recommendedName>
</protein>
<gene>
    <name evidence="1" type="ORF">MES4922_130160</name>
</gene>
<dbReference type="EMBL" id="CAKXZS010000005">
    <property type="protein sequence ID" value="CAH2395782.1"/>
    <property type="molecule type" value="Genomic_DNA"/>
</dbReference>
<reference evidence="1" key="1">
    <citation type="submission" date="2022-03" db="EMBL/GenBank/DDBJ databases">
        <authorList>
            <person name="Brunel B."/>
        </authorList>
    </citation>
    <scope>NUCLEOTIDE SEQUENCE</scope>
    <source>
        <strain evidence="1">STM4922sample</strain>
    </source>
</reference>
<evidence type="ECO:0000313" key="2">
    <source>
        <dbReference type="Proteomes" id="UP001152604"/>
    </source>
</evidence>
<name>A0ABN8JF94_9HYPH</name>